<dbReference type="EMBL" id="VYDA01000182">
    <property type="protein sequence ID" value="MYH61085.1"/>
    <property type="molecule type" value="Genomic_DNA"/>
</dbReference>
<dbReference type="InterPro" id="IPR000157">
    <property type="entry name" value="TIR_dom"/>
</dbReference>
<dbReference type="Pfam" id="PF13676">
    <property type="entry name" value="TIR_2"/>
    <property type="match status" value="1"/>
</dbReference>
<sequence length="309" mass="35371">TIAGDSAWRKYVDGLINDAEAKGLSSRVFPVTLEKAGLDIGFDVQALRWDRWTGNSTERGLRLTRELSYEFSRMLRHYIEHLKHPGEDAAALERYLEKVQVFLSHSKHDGDGVHIAQKIRDWLHQSGGLSSFFDVLDIPAGTHFSDVLDLEVKRSALVAVHTDSYSSRKWCRKEIIEAKRWNVSMIVVNSMRDVDERGFPYMGNVPIVRMDPNKTDRIEEVIGHLLDEVFKDFLWRCRIALTGDANSEALFMPRHPELISLANLPARTEVANPMVVYPDPPLGDEEEQLFQKIAPHVRLQNLTQWLTEV</sequence>
<keyword evidence="2" id="KW-0675">Receptor</keyword>
<dbReference type="Gene3D" id="3.40.50.10140">
    <property type="entry name" value="Toll/interleukin-1 receptor homology (TIR) domain"/>
    <property type="match status" value="1"/>
</dbReference>
<dbReference type="GO" id="GO:0007165">
    <property type="term" value="P:signal transduction"/>
    <property type="evidence" value="ECO:0007669"/>
    <property type="project" value="InterPro"/>
</dbReference>
<dbReference type="PROSITE" id="PS50104">
    <property type="entry name" value="TIR"/>
    <property type="match status" value="1"/>
</dbReference>
<protein>
    <submittedName>
        <fullName evidence="2">Toll/interleukin-1 receptor domain-containing protein</fullName>
    </submittedName>
</protein>
<organism evidence="2">
    <name type="scientific">Caldilineaceae bacterium SB0675_bin_29</name>
    <dbReference type="NCBI Taxonomy" id="2605266"/>
    <lineage>
        <taxon>Bacteria</taxon>
        <taxon>Bacillati</taxon>
        <taxon>Chloroflexota</taxon>
        <taxon>Caldilineae</taxon>
        <taxon>Caldilineales</taxon>
        <taxon>Caldilineaceae</taxon>
    </lineage>
</organism>
<dbReference type="InterPro" id="IPR035897">
    <property type="entry name" value="Toll_tir_struct_dom_sf"/>
</dbReference>
<feature type="non-terminal residue" evidence="2">
    <location>
        <position position="1"/>
    </location>
</feature>
<evidence type="ECO:0000259" key="1">
    <source>
        <dbReference type="PROSITE" id="PS50104"/>
    </source>
</evidence>
<comment type="caution">
    <text evidence="2">The sequence shown here is derived from an EMBL/GenBank/DDBJ whole genome shotgun (WGS) entry which is preliminary data.</text>
</comment>
<gene>
    <name evidence="2" type="ORF">F4148_04800</name>
</gene>
<reference evidence="2" key="1">
    <citation type="submission" date="2019-09" db="EMBL/GenBank/DDBJ databases">
        <title>Characterisation of the sponge microbiome using genome-centric metagenomics.</title>
        <authorList>
            <person name="Engelberts J.P."/>
            <person name="Robbins S.J."/>
            <person name="De Goeij J.M."/>
            <person name="Aranda M."/>
            <person name="Bell S.C."/>
            <person name="Webster N.S."/>
        </authorList>
    </citation>
    <scope>NUCLEOTIDE SEQUENCE</scope>
    <source>
        <strain evidence="2">SB0675_bin_29</strain>
    </source>
</reference>
<evidence type="ECO:0000313" key="2">
    <source>
        <dbReference type="EMBL" id="MYH61085.1"/>
    </source>
</evidence>
<proteinExistence type="predicted"/>
<dbReference type="SUPFAM" id="SSF52200">
    <property type="entry name" value="Toll/Interleukin receptor TIR domain"/>
    <property type="match status" value="1"/>
</dbReference>
<dbReference type="AlphaFoldDB" id="A0A6B1G1G4"/>
<name>A0A6B1G1G4_9CHLR</name>
<accession>A0A6B1G1G4</accession>
<feature type="domain" description="TIR" evidence="1">
    <location>
        <begin position="97"/>
        <end position="229"/>
    </location>
</feature>